<dbReference type="FunFam" id="2.60.120.650:FF:000025">
    <property type="entry name" value="Lysine-specific demethylase 8"/>
    <property type="match status" value="1"/>
</dbReference>
<feature type="region of interest" description="Disordered" evidence="1">
    <location>
        <begin position="397"/>
        <end position="427"/>
    </location>
</feature>
<proteinExistence type="predicted"/>
<gene>
    <name evidence="3" type="ORF">PACLA_8A069404</name>
</gene>
<evidence type="ECO:0000313" key="4">
    <source>
        <dbReference type="Proteomes" id="UP001152795"/>
    </source>
</evidence>
<dbReference type="PANTHER" id="PTHR12461">
    <property type="entry name" value="HYPOXIA-INDUCIBLE FACTOR 1 ALPHA INHIBITOR-RELATED"/>
    <property type="match status" value="1"/>
</dbReference>
<reference evidence="3" key="1">
    <citation type="submission" date="2020-04" db="EMBL/GenBank/DDBJ databases">
        <authorList>
            <person name="Alioto T."/>
            <person name="Alioto T."/>
            <person name="Gomez Garrido J."/>
        </authorList>
    </citation>
    <scope>NUCLEOTIDE SEQUENCE</scope>
    <source>
        <strain evidence="3">A484AB</strain>
    </source>
</reference>
<feature type="chain" id="PRO_5043949668" evidence="2">
    <location>
        <begin position="21"/>
        <end position="427"/>
    </location>
</feature>
<comment type="caution">
    <text evidence="3">The sequence shown here is derived from an EMBL/GenBank/DDBJ whole genome shotgun (WGS) entry which is preliminary data.</text>
</comment>
<dbReference type="OrthoDB" id="415358at2759"/>
<dbReference type="InterPro" id="IPR011992">
    <property type="entry name" value="EF-hand-dom_pair"/>
</dbReference>
<dbReference type="PANTHER" id="PTHR12461:SF53">
    <property type="entry name" value="JMJC DOMAIN-CONTAINING PROTEIN"/>
    <property type="match status" value="1"/>
</dbReference>
<dbReference type="EMBL" id="CACRXK020014464">
    <property type="protein sequence ID" value="CAB4026880.1"/>
    <property type="molecule type" value="Genomic_DNA"/>
</dbReference>
<dbReference type="Proteomes" id="UP001152795">
    <property type="component" value="Unassembled WGS sequence"/>
</dbReference>
<dbReference type="Gene3D" id="2.60.120.650">
    <property type="entry name" value="Cupin"/>
    <property type="match status" value="1"/>
</dbReference>
<organism evidence="3 4">
    <name type="scientific">Paramuricea clavata</name>
    <name type="common">Red gorgonian</name>
    <name type="synonym">Violescent sea-whip</name>
    <dbReference type="NCBI Taxonomy" id="317549"/>
    <lineage>
        <taxon>Eukaryota</taxon>
        <taxon>Metazoa</taxon>
        <taxon>Cnidaria</taxon>
        <taxon>Anthozoa</taxon>
        <taxon>Octocorallia</taxon>
        <taxon>Malacalcyonacea</taxon>
        <taxon>Plexauridae</taxon>
        <taxon>Paramuricea</taxon>
    </lineage>
</organism>
<dbReference type="SUPFAM" id="SSF47473">
    <property type="entry name" value="EF-hand"/>
    <property type="match status" value="1"/>
</dbReference>
<dbReference type="SUPFAM" id="SSF51197">
    <property type="entry name" value="Clavaminate synthase-like"/>
    <property type="match status" value="1"/>
</dbReference>
<evidence type="ECO:0000313" key="3">
    <source>
        <dbReference type="EMBL" id="CAB4026880.1"/>
    </source>
</evidence>
<name>A0A7D9JCI5_PARCT</name>
<dbReference type="InterPro" id="IPR041667">
    <property type="entry name" value="Cupin_8"/>
</dbReference>
<evidence type="ECO:0000256" key="2">
    <source>
        <dbReference type="SAM" id="SignalP"/>
    </source>
</evidence>
<sequence length="427" mass="48855">MKFPVQLVCVTCVVIATSLAEFPPKYVEDPLSELPSGHLKAFGYHRLPDGPVAEEKGFLHPKIFWGKYVSIHKPMVFRQAISDSPAILKWTDGYLVETFGDLDLILEVKREDRTKQPQRTNISSFIERYIKEDIYAVTVLPDPMRAEVQVPSCLLCGTFRDFMHETNFWMSSGGTRSVIHYDADENLHCIINGSKDFMMMHNKFRKYLPTFQKKQFTGSGFSSLDPDSVDLLKYPDVAKVQWTYTTLDPGDCIYIPSEYLHQVRSHKRTISATMLFTTDTSKSFQETNCEDASFNYTPLSAIDVHWTYKKGDKTIDMGYINVELLRQNLVDIFHMLGKGFLTVDDFVHVYSLASKDEEDEQSLQKAKELFTKVFEVDIDGKITEEQIKNLPRENLKTLGRGIDAPHGPVLDEEDDDDLDTSHGKDEL</sequence>
<evidence type="ECO:0000256" key="1">
    <source>
        <dbReference type="SAM" id="MobiDB-lite"/>
    </source>
</evidence>
<dbReference type="InterPro" id="IPR003347">
    <property type="entry name" value="JmjC_dom"/>
</dbReference>
<protein>
    <submittedName>
        <fullName evidence="3">Uncharacterized protein</fullName>
    </submittedName>
</protein>
<accession>A0A7D9JCI5</accession>
<feature type="signal peptide" evidence="2">
    <location>
        <begin position="1"/>
        <end position="20"/>
    </location>
</feature>
<dbReference type="PROSITE" id="PS51184">
    <property type="entry name" value="JMJC"/>
    <property type="match status" value="1"/>
</dbReference>
<dbReference type="Gene3D" id="1.10.238.10">
    <property type="entry name" value="EF-hand"/>
    <property type="match status" value="1"/>
</dbReference>
<keyword evidence="2" id="KW-0732">Signal</keyword>
<dbReference type="SMART" id="SM00558">
    <property type="entry name" value="JmjC"/>
    <property type="match status" value="1"/>
</dbReference>
<dbReference type="Pfam" id="PF13621">
    <property type="entry name" value="Cupin_8"/>
    <property type="match status" value="1"/>
</dbReference>
<dbReference type="AlphaFoldDB" id="A0A7D9JCI5"/>
<keyword evidence="4" id="KW-1185">Reference proteome</keyword>